<dbReference type="Gene3D" id="3.40.30.10">
    <property type="entry name" value="Glutaredoxin"/>
    <property type="match status" value="1"/>
</dbReference>
<keyword evidence="4" id="KW-0676">Redox-active center</keyword>
<dbReference type="InterPro" id="IPR000866">
    <property type="entry name" value="AhpC/TSA"/>
</dbReference>
<dbReference type="SUPFAM" id="SSF52833">
    <property type="entry name" value="Thioredoxin-like"/>
    <property type="match status" value="1"/>
</dbReference>
<accession>A0ABR7CWR9</accession>
<dbReference type="EMBL" id="JACOOH010000001">
    <property type="protein sequence ID" value="MBC5619962.1"/>
    <property type="molecule type" value="Genomic_DNA"/>
</dbReference>
<name>A0ABR7CWR9_9BACT</name>
<dbReference type="Pfam" id="PF14289">
    <property type="entry name" value="DUF4369"/>
    <property type="match status" value="1"/>
</dbReference>
<dbReference type="InterPro" id="IPR050553">
    <property type="entry name" value="Thioredoxin_ResA/DsbE_sf"/>
</dbReference>
<protein>
    <submittedName>
        <fullName evidence="6">AhpC/TSA family protein</fullName>
    </submittedName>
</protein>
<dbReference type="CDD" id="cd02966">
    <property type="entry name" value="TlpA_like_family"/>
    <property type="match status" value="1"/>
</dbReference>
<dbReference type="PROSITE" id="PS51257">
    <property type="entry name" value="PROKAR_LIPOPROTEIN"/>
    <property type="match status" value="1"/>
</dbReference>
<dbReference type="PANTHER" id="PTHR42852:SF6">
    <property type="entry name" value="THIOL:DISULFIDE INTERCHANGE PROTEIN DSBE"/>
    <property type="match status" value="1"/>
</dbReference>
<evidence type="ECO:0000259" key="5">
    <source>
        <dbReference type="PROSITE" id="PS51352"/>
    </source>
</evidence>
<gene>
    <name evidence="6" type="ORF">H8S64_02495</name>
</gene>
<dbReference type="RefSeq" id="WP_186974814.1">
    <property type="nucleotide sequence ID" value="NZ_JACOOH010000001.1"/>
</dbReference>
<dbReference type="InterPro" id="IPR036249">
    <property type="entry name" value="Thioredoxin-like_sf"/>
</dbReference>
<keyword evidence="3" id="KW-1015">Disulfide bond</keyword>
<evidence type="ECO:0000256" key="1">
    <source>
        <dbReference type="ARBA" id="ARBA00004196"/>
    </source>
</evidence>
<dbReference type="PANTHER" id="PTHR42852">
    <property type="entry name" value="THIOL:DISULFIDE INTERCHANGE PROTEIN DSBE"/>
    <property type="match status" value="1"/>
</dbReference>
<evidence type="ECO:0000313" key="6">
    <source>
        <dbReference type="EMBL" id="MBC5619962.1"/>
    </source>
</evidence>
<keyword evidence="2" id="KW-0201">Cytochrome c-type biogenesis</keyword>
<feature type="domain" description="Thioredoxin" evidence="5">
    <location>
        <begin position="218"/>
        <end position="360"/>
    </location>
</feature>
<sequence>MRKILLLFVLVIGITIACKAQEGYQISGKVNGIADGKMLLVSEESGKPETLAATMINNGVFTFTGKVNQPVAAYLMLENGDGMLPLILENANFMVNVSGAGALIQGGKQQELLTRFTRISQSFMAEQAKVAAEAQQPGANVPVLQDRVNKAYEASMKATLELIKANPDEYATAHVIALGISGETEEGLRSKYDLLGEAARATVPGKRIAAALEQYEKLAIGEVAPNFTTEKPDGNTFSLHDLPAKLKLVYFWVSTNPLCRQDNIDLVKLYLQYRPLGLEIVSISLDENRGEWRNAIGMDGMVWTNGSDLQGFASPIARLYMVHELPATFLVDTENRIVAKGLRGDALRDTVAKLLKKSKRK</sequence>
<evidence type="ECO:0000256" key="4">
    <source>
        <dbReference type="ARBA" id="ARBA00023284"/>
    </source>
</evidence>
<dbReference type="InterPro" id="IPR013766">
    <property type="entry name" value="Thioredoxin_domain"/>
</dbReference>
<evidence type="ECO:0000256" key="2">
    <source>
        <dbReference type="ARBA" id="ARBA00022748"/>
    </source>
</evidence>
<dbReference type="Pfam" id="PF00578">
    <property type="entry name" value="AhpC-TSA"/>
    <property type="match status" value="1"/>
</dbReference>
<comment type="subcellular location">
    <subcellularLocation>
        <location evidence="1">Cell envelope</location>
    </subcellularLocation>
</comment>
<dbReference type="Proteomes" id="UP000646484">
    <property type="component" value="Unassembled WGS sequence"/>
</dbReference>
<reference evidence="6 7" key="1">
    <citation type="submission" date="2020-08" db="EMBL/GenBank/DDBJ databases">
        <title>Genome public.</title>
        <authorList>
            <person name="Liu C."/>
            <person name="Sun Q."/>
        </authorList>
    </citation>
    <scope>NUCLEOTIDE SEQUENCE [LARGE SCALE GENOMIC DNA]</scope>
    <source>
        <strain evidence="6 7">NSJ-56</strain>
    </source>
</reference>
<dbReference type="InterPro" id="IPR025380">
    <property type="entry name" value="DUF4369"/>
</dbReference>
<dbReference type="PROSITE" id="PS51352">
    <property type="entry name" value="THIOREDOXIN_2"/>
    <property type="match status" value="1"/>
</dbReference>
<proteinExistence type="predicted"/>
<organism evidence="6 7">
    <name type="scientific">Butyricimonas hominis</name>
    <dbReference type="NCBI Taxonomy" id="2763032"/>
    <lineage>
        <taxon>Bacteria</taxon>
        <taxon>Pseudomonadati</taxon>
        <taxon>Bacteroidota</taxon>
        <taxon>Bacteroidia</taxon>
        <taxon>Bacteroidales</taxon>
        <taxon>Odoribacteraceae</taxon>
        <taxon>Butyricimonas</taxon>
    </lineage>
</organism>
<evidence type="ECO:0000313" key="7">
    <source>
        <dbReference type="Proteomes" id="UP000646484"/>
    </source>
</evidence>
<comment type="caution">
    <text evidence="6">The sequence shown here is derived from an EMBL/GenBank/DDBJ whole genome shotgun (WGS) entry which is preliminary data.</text>
</comment>
<keyword evidence="7" id="KW-1185">Reference proteome</keyword>
<evidence type="ECO:0000256" key="3">
    <source>
        <dbReference type="ARBA" id="ARBA00023157"/>
    </source>
</evidence>